<comment type="subcellular location">
    <subcellularLocation>
        <location evidence="2 16">Secreted</location>
    </subcellularLocation>
</comment>
<dbReference type="InterPro" id="IPR001384">
    <property type="entry name" value="Peptidase_M35"/>
</dbReference>
<evidence type="ECO:0000256" key="1">
    <source>
        <dbReference type="ARBA" id="ARBA00001187"/>
    </source>
</evidence>
<comment type="similarity">
    <text evidence="3 16">Belongs to the peptidase M35 family.</text>
</comment>
<feature type="signal peptide" evidence="16">
    <location>
        <begin position="1"/>
        <end position="18"/>
    </location>
</feature>
<evidence type="ECO:0000256" key="14">
    <source>
        <dbReference type="PIRSR" id="PIRSR601384-2"/>
    </source>
</evidence>
<proteinExistence type="inferred from homology"/>
<evidence type="ECO:0000256" key="16">
    <source>
        <dbReference type="RuleBase" id="RU361126"/>
    </source>
</evidence>
<evidence type="ECO:0000256" key="2">
    <source>
        <dbReference type="ARBA" id="ARBA00004613"/>
    </source>
</evidence>
<evidence type="ECO:0000256" key="7">
    <source>
        <dbReference type="ARBA" id="ARBA00022723"/>
    </source>
</evidence>
<evidence type="ECO:0000256" key="4">
    <source>
        <dbReference type="ARBA" id="ARBA00022525"/>
    </source>
</evidence>
<dbReference type="Pfam" id="PF02102">
    <property type="entry name" value="Peptidase_M35"/>
    <property type="match status" value="1"/>
</dbReference>
<keyword evidence="11 16" id="KW-0482">Metalloprotease</keyword>
<dbReference type="EC" id="3.4.24.39" evidence="16"/>
<dbReference type="Gene3D" id="3.40.390.10">
    <property type="entry name" value="Collagenase (Catalytic Domain)"/>
    <property type="match status" value="1"/>
</dbReference>
<keyword evidence="9 16" id="KW-0378">Hydrolase</keyword>
<keyword evidence="8 16" id="KW-0732">Signal</keyword>
<feature type="disulfide bond" evidence="15">
    <location>
        <begin position="275"/>
        <end position="293"/>
    </location>
</feature>
<feature type="active site" evidence="13">
    <location>
        <position position="324"/>
    </location>
</feature>
<dbReference type="GO" id="GO:0006508">
    <property type="term" value="P:proteolysis"/>
    <property type="evidence" value="ECO:0007669"/>
    <property type="project" value="UniProtKB-KW"/>
</dbReference>
<feature type="domain" description="Lysine-specific metallo-endopeptidase" evidence="17">
    <location>
        <begin position="225"/>
        <end position="362"/>
    </location>
</feature>
<feature type="binding site" evidence="14">
    <location>
        <position position="323"/>
    </location>
    <ligand>
        <name>Zn(2+)</name>
        <dbReference type="ChEBI" id="CHEBI:29105"/>
        <note>catalytic</note>
    </ligand>
</feature>
<gene>
    <name evidence="18" type="ORF">D9613_004728</name>
</gene>
<sequence length="370" mass="38790">MFFAPYLTVFALLAPVLASPHKRAEAITVDVTTSPSVDSVDELKLTATVTNTGAEAVRILKYGTVLDEKLPTKSFVVTKDGQAVKFTGIKLSVSLPDADETAFTTIAPGEKVTVSHDVASLFDFSSVGAGTFKFAPITNFVVSNTIKSKDTATVNALSAGTPSFSRLEAASNAVEVTIKNPKSKRAESAAHLERRAKDICTTSSKKSFIDASYTEAKTLANAGTSYISSKGASDSVYKAYFGTTSTSKVSGILSAVANENSSSRTLSCTDSLNACSSGVIAYTATATTNIYFCSIFFNEVATSSLCSGTTVASRNVRGGTTLHELTHAVGGTDDIGYGCSADQSLSTSNKAINADNYNCFTTQVYQNTKC</sequence>
<dbReference type="GO" id="GO:0005576">
    <property type="term" value="C:extracellular region"/>
    <property type="evidence" value="ECO:0007669"/>
    <property type="project" value="UniProtKB-SubCell"/>
</dbReference>
<dbReference type="CDD" id="cd11008">
    <property type="entry name" value="M35_deuterolysin_like"/>
    <property type="match status" value="1"/>
</dbReference>
<feature type="chain" id="PRO_5034277742" description="Neutral protease 2" evidence="16">
    <location>
        <begin position="19"/>
        <end position="370"/>
    </location>
</feature>
<evidence type="ECO:0000256" key="12">
    <source>
        <dbReference type="ARBA" id="ARBA00023145"/>
    </source>
</evidence>
<evidence type="ECO:0000256" key="10">
    <source>
        <dbReference type="ARBA" id="ARBA00022833"/>
    </source>
</evidence>
<dbReference type="PANTHER" id="PTHR37016">
    <property type="match status" value="1"/>
</dbReference>
<dbReference type="SMART" id="SM01351">
    <property type="entry name" value="Aspzincin_M35"/>
    <property type="match status" value="1"/>
</dbReference>
<evidence type="ECO:0000313" key="18">
    <source>
        <dbReference type="EMBL" id="KAF4619276.1"/>
    </source>
</evidence>
<reference evidence="18 19" key="1">
    <citation type="submission" date="2019-12" db="EMBL/GenBank/DDBJ databases">
        <authorList>
            <person name="Floudas D."/>
            <person name="Bentzer J."/>
            <person name="Ahren D."/>
            <person name="Johansson T."/>
            <person name="Persson P."/>
            <person name="Tunlid A."/>
        </authorList>
    </citation>
    <scope>NUCLEOTIDE SEQUENCE [LARGE SCALE GENOMIC DNA]</scope>
    <source>
        <strain evidence="18 19">CBS 102.39</strain>
    </source>
</reference>
<keyword evidence="12" id="KW-0865">Zymogen</keyword>
<comment type="function">
    <text evidence="16">Secreted metalloproteinase that allows assimilation of proteinaceous substrates. Shows high activities on basic nuclear substrates such as histone and protamine.</text>
</comment>
<protein>
    <recommendedName>
        <fullName evidence="16">Neutral protease 2</fullName>
        <ecNumber evidence="16">3.4.24.39</ecNumber>
    </recommendedName>
    <alternativeName>
        <fullName evidence="16">Deuterolysin</fullName>
    </alternativeName>
</protein>
<dbReference type="PRINTS" id="PR00768">
    <property type="entry name" value="DEUTEROLYSIN"/>
</dbReference>
<evidence type="ECO:0000259" key="17">
    <source>
        <dbReference type="SMART" id="SM01351"/>
    </source>
</evidence>
<dbReference type="GO" id="GO:0046872">
    <property type="term" value="F:metal ion binding"/>
    <property type="evidence" value="ECO:0007669"/>
    <property type="project" value="UniProtKB-KW"/>
</dbReference>
<evidence type="ECO:0000256" key="9">
    <source>
        <dbReference type="ARBA" id="ARBA00022801"/>
    </source>
</evidence>
<dbReference type="InterPro" id="IPR029463">
    <property type="entry name" value="Lys_MEP"/>
</dbReference>
<keyword evidence="19" id="KW-1185">Reference proteome</keyword>
<dbReference type="EMBL" id="JAACJL010000016">
    <property type="protein sequence ID" value="KAF4619276.1"/>
    <property type="molecule type" value="Genomic_DNA"/>
</dbReference>
<evidence type="ECO:0000256" key="11">
    <source>
        <dbReference type="ARBA" id="ARBA00023049"/>
    </source>
</evidence>
<evidence type="ECO:0000256" key="5">
    <source>
        <dbReference type="ARBA" id="ARBA00022670"/>
    </source>
</evidence>
<evidence type="ECO:0000256" key="8">
    <source>
        <dbReference type="ARBA" id="ARBA00022729"/>
    </source>
</evidence>
<evidence type="ECO:0000313" key="19">
    <source>
        <dbReference type="Proteomes" id="UP000521872"/>
    </source>
</evidence>
<dbReference type="SUPFAM" id="SSF55486">
    <property type="entry name" value="Metalloproteases ('zincins'), catalytic domain"/>
    <property type="match status" value="1"/>
</dbReference>
<keyword evidence="5 16" id="KW-0645">Protease</keyword>
<name>A0A8H4QY13_9AGAR</name>
<comment type="cofactor">
    <cofactor evidence="14 16">
        <name>Zn(2+)</name>
        <dbReference type="ChEBI" id="CHEBI:29105"/>
    </cofactor>
    <text evidence="14 16">Binds 1 zinc ion per subunit.</text>
</comment>
<keyword evidence="6 16" id="KW-0165">Cleavage on pair of basic residues</keyword>
<evidence type="ECO:0000256" key="15">
    <source>
        <dbReference type="PIRSR" id="PIRSR601384-3"/>
    </source>
</evidence>
<evidence type="ECO:0000256" key="6">
    <source>
        <dbReference type="ARBA" id="ARBA00022685"/>
    </source>
</evidence>
<dbReference type="GO" id="GO:0004222">
    <property type="term" value="F:metalloendopeptidase activity"/>
    <property type="evidence" value="ECO:0007669"/>
    <property type="project" value="InterPro"/>
</dbReference>
<keyword evidence="4 16" id="KW-0964">Secreted</keyword>
<evidence type="ECO:0000256" key="3">
    <source>
        <dbReference type="ARBA" id="ARBA00010279"/>
    </source>
</evidence>
<dbReference type="InterPro" id="IPR050414">
    <property type="entry name" value="Fungal_M35_metalloproteases"/>
</dbReference>
<keyword evidence="7 14" id="KW-0479">Metal-binding</keyword>
<dbReference type="InterPro" id="IPR024079">
    <property type="entry name" value="MetalloPept_cat_dom_sf"/>
</dbReference>
<dbReference type="AlphaFoldDB" id="A0A8H4QY13"/>
<dbReference type="PANTHER" id="PTHR37016:SF3">
    <property type="entry name" value="NEUTRAL PROTEASE 2-RELATED"/>
    <property type="match status" value="1"/>
</dbReference>
<comment type="caution">
    <text evidence="18">The sequence shown here is derived from an EMBL/GenBank/DDBJ whole genome shotgun (WGS) entry which is preliminary data.</text>
</comment>
<feature type="disulfide bond" evidence="15">
    <location>
        <begin position="200"/>
        <end position="268"/>
    </location>
</feature>
<organism evidence="18 19">
    <name type="scientific">Agrocybe pediades</name>
    <dbReference type="NCBI Taxonomy" id="84607"/>
    <lineage>
        <taxon>Eukaryota</taxon>
        <taxon>Fungi</taxon>
        <taxon>Dikarya</taxon>
        <taxon>Basidiomycota</taxon>
        <taxon>Agaricomycotina</taxon>
        <taxon>Agaricomycetes</taxon>
        <taxon>Agaricomycetidae</taxon>
        <taxon>Agaricales</taxon>
        <taxon>Agaricineae</taxon>
        <taxon>Strophariaceae</taxon>
        <taxon>Agrocybe</taxon>
    </lineage>
</organism>
<feature type="binding site" evidence="14">
    <location>
        <position position="327"/>
    </location>
    <ligand>
        <name>Zn(2+)</name>
        <dbReference type="ChEBI" id="CHEBI:29105"/>
        <note>catalytic</note>
    </ligand>
</feature>
<evidence type="ECO:0000256" key="13">
    <source>
        <dbReference type="PIRSR" id="PIRSR601384-1"/>
    </source>
</evidence>
<keyword evidence="10 14" id="KW-0862">Zinc</keyword>
<dbReference type="Proteomes" id="UP000521872">
    <property type="component" value="Unassembled WGS sequence"/>
</dbReference>
<dbReference type="Gene3D" id="2.60.40.2970">
    <property type="match status" value="1"/>
</dbReference>
<feature type="binding site" evidence="14">
    <location>
        <position position="334"/>
    </location>
    <ligand>
        <name>Zn(2+)</name>
        <dbReference type="ChEBI" id="CHEBI:29105"/>
        <note>catalytic</note>
    </ligand>
</feature>
<accession>A0A8H4QY13</accession>
<comment type="catalytic activity">
    <reaction evidence="1 16">
        <text>Preferential cleavage of bonds with hydrophobic residues in P1'. Also 3-Asn-|-Gln-4 and 8-Gly-|-Ser-9 bonds in insulin B chain.</text>
        <dbReference type="EC" id="3.4.24.39"/>
    </reaction>
</comment>